<dbReference type="Gene3D" id="2.30.39.10">
    <property type="entry name" value="Alpha-1-antitrypsin, domain 1"/>
    <property type="match status" value="1"/>
</dbReference>
<evidence type="ECO:0000256" key="3">
    <source>
        <dbReference type="ARBA" id="ARBA00022900"/>
    </source>
</evidence>
<name>A0A1D2NFG6_ORCCI</name>
<dbReference type="InterPro" id="IPR042185">
    <property type="entry name" value="Serpin_sf_2"/>
</dbReference>
<dbReference type="PANTHER" id="PTHR11461:SF211">
    <property type="entry name" value="GH10112P-RELATED"/>
    <property type="match status" value="1"/>
</dbReference>
<dbReference type="InterPro" id="IPR042178">
    <property type="entry name" value="Serpin_sf_1"/>
</dbReference>
<dbReference type="SUPFAM" id="SSF56574">
    <property type="entry name" value="Serpins"/>
    <property type="match status" value="1"/>
</dbReference>
<sequence>MRSTMESQNESRAYLLTTQHWTIVVIHVNILRTPYTQIEDQQQQILDGWRDRTVGRPCKSKEFSANRSSLKGFTCCPFRYKCIDNTIIFDYVGVKYERNLTLLFWKKQIPLERIMKPLARLIVLISPLLFAPNVASIRNLFLPRNGEISISSQIADNLSNVTNFESLLGAGRTLAYPFSAGVLLSIATLASENNWKVSDTGFSKVLGIPQEEIVDSYGALLEMLETDDNVTLSNTIFSFRRDFSPSEALVDTLMTEVREASWTRETWKETYRMMTEHLGNVTNEKIDTLLIPSVTKVGTPYRRATEAVLLSTFHYINTWQYPWTEAEVGKFLGNEGIPYLKLRGNFLIAQEDEFTAVSVPLEGGSKSVVFVLPHVNLTSKILRNGPEDEDDEHTDVVPFPTKWQVKNILLKVPAFNTTDVDQYGSELNEIGMNETFCTILRDFFGKYPFYLRPMVQVNFLDFNEDFLELASATGVAVERFQSLFSIPPPGAVQNASQQLSSSSNNNEKSGSGSKLSPQNQPSPPLDKVHTRDSDNVVFSPVTSNGSADSDILILSFDRPFLWYLNDSDVGPMFFGTVENLINPAFPENSTEPGADEEGNTTVPPGETTMDMEADEKLISEIEKFFLWSCRSFALSKGQEDMPLYSTFDVDVDVPTNPTNITQINATLAE</sequence>
<keyword evidence="3" id="KW-0722">Serine protease inhibitor</keyword>
<comment type="caution">
    <text evidence="6">The sequence shown here is derived from an EMBL/GenBank/DDBJ whole genome shotgun (WGS) entry which is preliminary data.</text>
</comment>
<accession>A0A1D2NFG6</accession>
<feature type="region of interest" description="Disordered" evidence="4">
    <location>
        <begin position="587"/>
        <end position="608"/>
    </location>
</feature>
<dbReference type="Proteomes" id="UP000094527">
    <property type="component" value="Unassembled WGS sequence"/>
</dbReference>
<evidence type="ECO:0000256" key="1">
    <source>
        <dbReference type="ARBA" id="ARBA00009500"/>
    </source>
</evidence>
<keyword evidence="7" id="KW-1185">Reference proteome</keyword>
<evidence type="ECO:0000256" key="4">
    <source>
        <dbReference type="SAM" id="MobiDB-lite"/>
    </source>
</evidence>
<evidence type="ECO:0000259" key="5">
    <source>
        <dbReference type="Pfam" id="PF00079"/>
    </source>
</evidence>
<feature type="domain" description="Serpin" evidence="5">
    <location>
        <begin position="177"/>
        <end position="476"/>
    </location>
</feature>
<organism evidence="6 7">
    <name type="scientific">Orchesella cincta</name>
    <name type="common">Springtail</name>
    <name type="synonym">Podura cincta</name>
    <dbReference type="NCBI Taxonomy" id="48709"/>
    <lineage>
        <taxon>Eukaryota</taxon>
        <taxon>Metazoa</taxon>
        <taxon>Ecdysozoa</taxon>
        <taxon>Arthropoda</taxon>
        <taxon>Hexapoda</taxon>
        <taxon>Collembola</taxon>
        <taxon>Entomobryomorpha</taxon>
        <taxon>Entomobryoidea</taxon>
        <taxon>Orchesellidae</taxon>
        <taxon>Orchesellinae</taxon>
        <taxon>Orchesella</taxon>
    </lineage>
</organism>
<dbReference type="Pfam" id="PF00079">
    <property type="entry name" value="Serpin"/>
    <property type="match status" value="1"/>
</dbReference>
<keyword evidence="2" id="KW-0646">Protease inhibitor</keyword>
<feature type="region of interest" description="Disordered" evidence="4">
    <location>
        <begin position="492"/>
        <end position="532"/>
    </location>
</feature>
<dbReference type="OrthoDB" id="10565264at2759"/>
<dbReference type="GO" id="GO:0004867">
    <property type="term" value="F:serine-type endopeptidase inhibitor activity"/>
    <property type="evidence" value="ECO:0007669"/>
    <property type="project" value="UniProtKB-KW"/>
</dbReference>
<dbReference type="GO" id="GO:0005615">
    <property type="term" value="C:extracellular space"/>
    <property type="evidence" value="ECO:0007669"/>
    <property type="project" value="InterPro"/>
</dbReference>
<dbReference type="PANTHER" id="PTHR11461">
    <property type="entry name" value="SERINE PROTEASE INHIBITOR, SERPIN"/>
    <property type="match status" value="1"/>
</dbReference>
<reference evidence="6 7" key="1">
    <citation type="journal article" date="2016" name="Genome Biol. Evol.">
        <title>Gene Family Evolution Reflects Adaptation to Soil Environmental Stressors in the Genome of the Collembolan Orchesella cincta.</title>
        <authorList>
            <person name="Faddeeva-Vakhrusheva A."/>
            <person name="Derks M.F."/>
            <person name="Anvar S.Y."/>
            <person name="Agamennone V."/>
            <person name="Suring W."/>
            <person name="Smit S."/>
            <person name="van Straalen N.M."/>
            <person name="Roelofs D."/>
        </authorList>
    </citation>
    <scope>NUCLEOTIDE SEQUENCE [LARGE SCALE GENOMIC DNA]</scope>
    <source>
        <tissue evidence="6">Mixed pool</tissue>
    </source>
</reference>
<dbReference type="InterPro" id="IPR036186">
    <property type="entry name" value="Serpin_sf"/>
</dbReference>
<gene>
    <name evidence="6" type="ORF">Ocin01_02728</name>
</gene>
<dbReference type="InterPro" id="IPR023796">
    <property type="entry name" value="Serpin_dom"/>
</dbReference>
<proteinExistence type="inferred from homology"/>
<feature type="compositionally biased region" description="Low complexity" evidence="4">
    <location>
        <begin position="496"/>
        <end position="516"/>
    </location>
</feature>
<evidence type="ECO:0000256" key="2">
    <source>
        <dbReference type="ARBA" id="ARBA00022690"/>
    </source>
</evidence>
<evidence type="ECO:0000313" key="6">
    <source>
        <dbReference type="EMBL" id="ODN03972.1"/>
    </source>
</evidence>
<dbReference type="InterPro" id="IPR000215">
    <property type="entry name" value="Serpin_fam"/>
</dbReference>
<evidence type="ECO:0000313" key="7">
    <source>
        <dbReference type="Proteomes" id="UP000094527"/>
    </source>
</evidence>
<dbReference type="AlphaFoldDB" id="A0A1D2NFG6"/>
<comment type="similarity">
    <text evidence="1">Belongs to the serpin family.</text>
</comment>
<dbReference type="STRING" id="48709.A0A1D2NFG6"/>
<protein>
    <submittedName>
        <fullName evidence="6">Serpin B11</fullName>
    </submittedName>
</protein>
<dbReference type="Gene3D" id="3.30.497.10">
    <property type="entry name" value="Antithrombin, subunit I, domain 2"/>
    <property type="match status" value="1"/>
</dbReference>
<dbReference type="EMBL" id="LJIJ01000058">
    <property type="protein sequence ID" value="ODN03972.1"/>
    <property type="molecule type" value="Genomic_DNA"/>
</dbReference>